<proteinExistence type="predicted"/>
<comment type="caution">
    <text evidence="1">The sequence shown here is derived from an EMBL/GenBank/DDBJ whole genome shotgun (WGS) entry which is preliminary data.</text>
</comment>
<dbReference type="PROSITE" id="PS51318">
    <property type="entry name" value="TAT"/>
    <property type="match status" value="1"/>
</dbReference>
<dbReference type="EMBL" id="BMZQ01000004">
    <property type="protein sequence ID" value="GHD21929.1"/>
    <property type="molecule type" value="Genomic_DNA"/>
</dbReference>
<accession>A0A8J3DZ08</accession>
<organism evidence="1 2">
    <name type="scientific">Tianweitania populi</name>
    <dbReference type="NCBI Taxonomy" id="1607949"/>
    <lineage>
        <taxon>Bacteria</taxon>
        <taxon>Pseudomonadati</taxon>
        <taxon>Pseudomonadota</taxon>
        <taxon>Alphaproteobacteria</taxon>
        <taxon>Hyphomicrobiales</taxon>
        <taxon>Phyllobacteriaceae</taxon>
        <taxon>Tianweitania</taxon>
    </lineage>
</organism>
<reference evidence="1" key="2">
    <citation type="submission" date="2020-09" db="EMBL/GenBank/DDBJ databases">
        <authorList>
            <person name="Sun Q."/>
            <person name="Kim S."/>
        </authorList>
    </citation>
    <scope>NUCLEOTIDE SEQUENCE</scope>
    <source>
        <strain evidence="1">KCTC 42249</strain>
    </source>
</reference>
<reference evidence="1" key="1">
    <citation type="journal article" date="2014" name="Int. J. Syst. Evol. Microbiol.">
        <title>Complete genome sequence of Corynebacterium casei LMG S-19264T (=DSM 44701T), isolated from a smear-ripened cheese.</title>
        <authorList>
            <consortium name="US DOE Joint Genome Institute (JGI-PGF)"/>
            <person name="Walter F."/>
            <person name="Albersmeier A."/>
            <person name="Kalinowski J."/>
            <person name="Ruckert C."/>
        </authorList>
    </citation>
    <scope>NUCLEOTIDE SEQUENCE</scope>
    <source>
        <strain evidence="1">KCTC 42249</strain>
    </source>
</reference>
<name>A0A8J3DZ08_9HYPH</name>
<evidence type="ECO:0000313" key="1">
    <source>
        <dbReference type="EMBL" id="GHD21929.1"/>
    </source>
</evidence>
<protein>
    <submittedName>
        <fullName evidence="1">Uncharacterized protein</fullName>
    </submittedName>
</protein>
<dbReference type="AlphaFoldDB" id="A0A8J3DZ08"/>
<evidence type="ECO:0000313" key="2">
    <source>
        <dbReference type="Proteomes" id="UP000630142"/>
    </source>
</evidence>
<gene>
    <name evidence="1" type="ORF">GCM10016234_35730</name>
</gene>
<dbReference type="Proteomes" id="UP000630142">
    <property type="component" value="Unassembled WGS sequence"/>
</dbReference>
<dbReference type="RefSeq" id="WP_189506615.1">
    <property type="nucleotide sequence ID" value="NZ_BMZQ01000004.1"/>
</dbReference>
<dbReference type="InterPro" id="IPR006311">
    <property type="entry name" value="TAT_signal"/>
</dbReference>
<keyword evidence="2" id="KW-1185">Reference proteome</keyword>
<sequence>MSDQDAAVHSAQTTDTWTLPRRKLLCGGAGSLGLAAFMTVSAAKAADGEEGEAPSLPIVPVRTVRQLAHIQTATHLAYAEGLERPEDSGGGLFVWRPQTEDAVPDDGHVHVADATGRGGYWVRADYDGASVRPGWFGPLEAGADHARTIQRAITFVSDVRGGQVDLGSRTYSCRSRIELDPTLCALTASGAVLDFSQRKDVQTRDIVALTGLVAVAAGSWMKRDERLHHVGAETEELTLPLQVQPGKRCRMEVDLALLQGDPNNPFLRIQISPEGQEAPLFKWVLSAAGIYAFEFDAPDAPCRLRLSCNSDAAIEDFRLTQSDPRECLLIRCREDGAQYGHRWITGLRLRGPGTAGVDNGLEGIRFQTTIDSRASRLAMRDVMVEGFGTALVLADRCYLAQFDSCRFVGEIGVHVLGGTEDAGENISFFGCAIGAGRIGIWNGGAELNLFGTSVNFCDQFYVGAGKVHASGCHFETGRLLCKDQLLFDIGAGLVTIEGGTMMVSGRDFEDGNQADHIVLCRSRLATFRLTRASCYNLRTATGIFGSGDGKVILQDIAGDARKFIAPIVTRDPASNLFGPTAAFEDLANLPIRLVGRDEVEQRDCLSRHSEAGVVALTPGTGNGGDAACWLIARALPGMRLSWSLDLRLERTVTTIGERPPTDDLLLDILFCDPSQTSGNGEPLSYVVAKKPLPIAASDLVEWRTLAGSTLDTREDEWRDGTVPAFATHIAIRLNLKNLQPGDQLLLRSPFAAAV</sequence>